<dbReference type="GO" id="GO:0005975">
    <property type="term" value="P:carbohydrate metabolic process"/>
    <property type="evidence" value="ECO:0007669"/>
    <property type="project" value="InterPro"/>
</dbReference>
<dbReference type="InterPro" id="IPR013784">
    <property type="entry name" value="Carb-bd-like_fold"/>
</dbReference>
<reference evidence="10 11" key="1">
    <citation type="journal article" date="2015" name="Proc. Natl. Acad. Sci. U.S.A.">
        <title>The resurrection genome of Boea hygrometrica: A blueprint for survival of dehydration.</title>
        <authorList>
            <person name="Xiao L."/>
            <person name="Yang G."/>
            <person name="Zhang L."/>
            <person name="Yang X."/>
            <person name="Zhao S."/>
            <person name="Ji Z."/>
            <person name="Zhou Q."/>
            <person name="Hu M."/>
            <person name="Wang Y."/>
            <person name="Chen M."/>
            <person name="Xu Y."/>
            <person name="Jin H."/>
            <person name="Xiao X."/>
            <person name="Hu G."/>
            <person name="Bao F."/>
            <person name="Hu Y."/>
            <person name="Wan P."/>
            <person name="Li L."/>
            <person name="Deng X."/>
            <person name="Kuang T."/>
            <person name="Xiang C."/>
            <person name="Zhu J.K."/>
            <person name="Oliver M.J."/>
            <person name="He Y."/>
        </authorList>
    </citation>
    <scope>NUCLEOTIDE SEQUENCE [LARGE SCALE GENOMIC DNA]</scope>
    <source>
        <strain evidence="11">cv. XS01</strain>
    </source>
</reference>
<evidence type="ECO:0000256" key="3">
    <source>
        <dbReference type="ARBA" id="ARBA00010418"/>
    </source>
</evidence>
<evidence type="ECO:0000256" key="7">
    <source>
        <dbReference type="ARBA" id="ARBA00023239"/>
    </source>
</evidence>
<dbReference type="OrthoDB" id="2130367at2759"/>
<gene>
    <name evidence="10" type="ORF">F511_07324</name>
</gene>
<dbReference type="GO" id="GO:0005576">
    <property type="term" value="C:extracellular region"/>
    <property type="evidence" value="ECO:0007669"/>
    <property type="project" value="UniProtKB-SubCell"/>
</dbReference>
<evidence type="ECO:0000256" key="1">
    <source>
        <dbReference type="ARBA" id="ARBA00001324"/>
    </source>
</evidence>
<comment type="subcellular location">
    <subcellularLocation>
        <location evidence="2">Secreted</location>
    </subcellularLocation>
</comment>
<dbReference type="InterPro" id="IPR029411">
    <property type="entry name" value="RG-lyase_III"/>
</dbReference>
<accession>A0A2Z7CSK3</accession>
<dbReference type="InterPro" id="IPR029413">
    <property type="entry name" value="RG-lyase_II"/>
</dbReference>
<feature type="domain" description="Rhamnogalacturonan lyase" evidence="9">
    <location>
        <begin position="339"/>
        <end position="410"/>
    </location>
</feature>
<comment type="similarity">
    <text evidence="3">Belongs to the polysaccharide lyase 4 family.</text>
</comment>
<keyword evidence="7 10" id="KW-0456">Lyase</keyword>
<dbReference type="InterPro" id="IPR014718">
    <property type="entry name" value="GH-type_carb-bd"/>
</dbReference>
<evidence type="ECO:0000256" key="6">
    <source>
        <dbReference type="ARBA" id="ARBA00022729"/>
    </source>
</evidence>
<evidence type="ECO:0000256" key="2">
    <source>
        <dbReference type="ARBA" id="ARBA00004613"/>
    </source>
</evidence>
<dbReference type="SUPFAM" id="SSF49785">
    <property type="entry name" value="Galactose-binding domain-like"/>
    <property type="match status" value="1"/>
</dbReference>
<dbReference type="Gene3D" id="2.60.40.1120">
    <property type="entry name" value="Carboxypeptidase-like, regulatory domain"/>
    <property type="match status" value="1"/>
</dbReference>
<dbReference type="SUPFAM" id="SSF74650">
    <property type="entry name" value="Galactose mutarotase-like"/>
    <property type="match status" value="1"/>
</dbReference>
<dbReference type="InterPro" id="IPR051850">
    <property type="entry name" value="Polysacch_Lyase_4"/>
</dbReference>
<dbReference type="Pfam" id="PF06045">
    <property type="entry name" value="Rhamnogal_lyase"/>
    <property type="match status" value="1"/>
</dbReference>
<dbReference type="PANTHER" id="PTHR32018:SF50">
    <property type="entry name" value="RHAMNOGALACTURONAN ENDOLYASE"/>
    <property type="match status" value="1"/>
</dbReference>
<dbReference type="Pfam" id="PF14686">
    <property type="entry name" value="fn3_3"/>
    <property type="match status" value="1"/>
</dbReference>
<dbReference type="SUPFAM" id="SSF49452">
    <property type="entry name" value="Starch-binding domain-like"/>
    <property type="match status" value="1"/>
</dbReference>
<evidence type="ECO:0000259" key="9">
    <source>
        <dbReference type="Pfam" id="PF14686"/>
    </source>
</evidence>
<evidence type="ECO:0000256" key="5">
    <source>
        <dbReference type="ARBA" id="ARBA00022525"/>
    </source>
</evidence>
<dbReference type="EMBL" id="KQ992981">
    <property type="protein sequence ID" value="KZV49773.1"/>
    <property type="molecule type" value="Genomic_DNA"/>
</dbReference>
<keyword evidence="11" id="KW-1185">Reference proteome</keyword>
<feature type="domain" description="Rhamnogalacturonan lyase" evidence="8">
    <location>
        <begin position="424"/>
        <end position="495"/>
    </location>
</feature>
<sequence length="547" mass="62285">MVVLNNGIVSVTFSMVGHVTSLMYEGSTENLLESQNAEDDRGYWSVVWNKPEEKGGMERLQGTSYRVILQNPDQTEISFSTTWTVGSEKVPLNFDKRFVMLRGVPGFYTYTVLEKQKGWPAFDIQIARVVFKLDENKFHYMAMSDERKRFMPMEVDRKTGQVLEYKEAVLLTNPTNPQFKGEVDDKYLYSCDNKDNKVHGWVSTDLGLGVWMITPSIEFKTGGPLKQDLTSHVGPTMLSIFISPHYAGEDLALKFEEQEYWKKVLGPVFVYLNSDVSAKTNPSVLWDEAKQRMSKEVASWPYDFPFSNDFLNSSQRGAVSGQLLVHDSYINKQPVPAASAYIGLAPTEGPGSWQTESKGYQFWTQTDDSGNFLIKNVIPGTYSLFAWVRGTVGDYKHATDIIVASGSNIELHDAVFNAPRFGPTLWEIGIPDRTAAEFFIPDPVYKIHQYQNYTERFRQYGLWARYAESYPESDLLYTVGESDYKTDWFFAHVTRHGIHGLYHFYSIGIAGSRLVDGMNTIFLTQDVNLGPFREVMYDYIRLEGPAS</sequence>
<dbReference type="CDD" id="cd10320">
    <property type="entry name" value="RGL4_N"/>
    <property type="match status" value="1"/>
</dbReference>
<organism evidence="10 11">
    <name type="scientific">Dorcoceras hygrometricum</name>
    <dbReference type="NCBI Taxonomy" id="472368"/>
    <lineage>
        <taxon>Eukaryota</taxon>
        <taxon>Viridiplantae</taxon>
        <taxon>Streptophyta</taxon>
        <taxon>Embryophyta</taxon>
        <taxon>Tracheophyta</taxon>
        <taxon>Spermatophyta</taxon>
        <taxon>Magnoliopsida</taxon>
        <taxon>eudicotyledons</taxon>
        <taxon>Gunneridae</taxon>
        <taxon>Pentapetalae</taxon>
        <taxon>asterids</taxon>
        <taxon>lamiids</taxon>
        <taxon>Lamiales</taxon>
        <taxon>Gesneriaceae</taxon>
        <taxon>Didymocarpoideae</taxon>
        <taxon>Trichosporeae</taxon>
        <taxon>Loxocarpinae</taxon>
        <taxon>Dorcoceras</taxon>
    </lineage>
</organism>
<dbReference type="AlphaFoldDB" id="A0A2Z7CSK3"/>
<dbReference type="Proteomes" id="UP000250235">
    <property type="component" value="Unassembled WGS sequence"/>
</dbReference>
<dbReference type="PANTHER" id="PTHR32018">
    <property type="entry name" value="RHAMNOGALACTURONATE LYASE FAMILY PROTEIN"/>
    <property type="match status" value="1"/>
</dbReference>
<keyword evidence="5" id="KW-0964">Secreted</keyword>
<proteinExistence type="inferred from homology"/>
<evidence type="ECO:0000313" key="11">
    <source>
        <dbReference type="Proteomes" id="UP000250235"/>
    </source>
</evidence>
<name>A0A2Z7CSK3_9LAMI</name>
<keyword evidence="6" id="KW-0732">Signal</keyword>
<evidence type="ECO:0000256" key="4">
    <source>
        <dbReference type="ARBA" id="ARBA00012437"/>
    </source>
</evidence>
<comment type="catalytic activity">
    <reaction evidence="1">
        <text>Endotype eliminative cleavage of L-alpha-rhamnopyranosyl-(1-&gt;4)-alpha-D-galactopyranosyluronic acid bonds of rhamnogalacturonan I domains in ramified hairy regions of pectin leaving L-rhamnopyranose at the reducing end and 4-deoxy-4,5-unsaturated D-galactopyranosyluronic acid at the non-reducing end.</text>
        <dbReference type="EC" id="4.2.2.23"/>
    </reaction>
</comment>
<dbReference type="Pfam" id="PF14683">
    <property type="entry name" value="CBM-like"/>
    <property type="match status" value="1"/>
</dbReference>
<evidence type="ECO:0000313" key="10">
    <source>
        <dbReference type="EMBL" id="KZV49773.1"/>
    </source>
</evidence>
<dbReference type="Gene3D" id="2.70.98.10">
    <property type="match status" value="1"/>
</dbReference>
<dbReference type="InterPro" id="IPR010325">
    <property type="entry name" value="Rhamnogal_lyase"/>
</dbReference>
<dbReference type="EC" id="4.2.2.23" evidence="4"/>
<evidence type="ECO:0000259" key="8">
    <source>
        <dbReference type="Pfam" id="PF14683"/>
    </source>
</evidence>
<dbReference type="GO" id="GO:0102210">
    <property type="term" value="F:rhamnogalacturonan endolyase activity"/>
    <property type="evidence" value="ECO:0007669"/>
    <property type="project" value="UniProtKB-EC"/>
</dbReference>
<dbReference type="GO" id="GO:0030246">
    <property type="term" value="F:carbohydrate binding"/>
    <property type="evidence" value="ECO:0007669"/>
    <property type="project" value="InterPro"/>
</dbReference>
<dbReference type="InterPro" id="IPR011013">
    <property type="entry name" value="Gal_mutarotase_sf_dom"/>
</dbReference>
<dbReference type="InterPro" id="IPR008979">
    <property type="entry name" value="Galactose-bd-like_sf"/>
</dbReference>
<dbReference type="CDD" id="cd10316">
    <property type="entry name" value="RGL4_M"/>
    <property type="match status" value="1"/>
</dbReference>
<protein>
    <recommendedName>
        <fullName evidence="4">rhamnogalacturonan endolyase</fullName>
        <ecNumber evidence="4">4.2.2.23</ecNumber>
    </recommendedName>
</protein>